<accession>A0A645GQ59</accession>
<comment type="caution">
    <text evidence="1">The sequence shown here is derived from an EMBL/GenBank/DDBJ whole genome shotgun (WGS) entry which is preliminary data.</text>
</comment>
<protein>
    <submittedName>
        <fullName evidence="1">Uncharacterized protein</fullName>
    </submittedName>
</protein>
<dbReference type="AlphaFoldDB" id="A0A645GQ59"/>
<organism evidence="1">
    <name type="scientific">bioreactor metagenome</name>
    <dbReference type="NCBI Taxonomy" id="1076179"/>
    <lineage>
        <taxon>unclassified sequences</taxon>
        <taxon>metagenomes</taxon>
        <taxon>ecological metagenomes</taxon>
    </lineage>
</organism>
<sequence length="215" mass="24781">MDVADELLHVAVKLPRTLDLVQRVPFAAVEVQYRIAGVEHQFEVRRFDPVKQLQRVFPRHAAIVVAILMQVIDARFFAHLHQEFHLAEYVRLNFGVPCRTVPLRLEAHGADHLAVQPLHPDQRPLELFDRGFEILFLDRVPPPVRHRAAEAVDADAGRFQLSRDRVEFLFRQVVEVDAVHRARFDPLPAQFLRRPDLAGDPGGRFVRKSGVIHLW</sequence>
<reference evidence="1" key="1">
    <citation type="submission" date="2019-08" db="EMBL/GenBank/DDBJ databases">
        <authorList>
            <person name="Kucharzyk K."/>
            <person name="Murdoch R.W."/>
            <person name="Higgins S."/>
            <person name="Loffler F."/>
        </authorList>
    </citation>
    <scope>NUCLEOTIDE SEQUENCE</scope>
</reference>
<name>A0A645GQ59_9ZZZZ</name>
<dbReference type="EMBL" id="VSSQ01079516">
    <property type="protein sequence ID" value="MPN29017.1"/>
    <property type="molecule type" value="Genomic_DNA"/>
</dbReference>
<evidence type="ECO:0000313" key="1">
    <source>
        <dbReference type="EMBL" id="MPN29017.1"/>
    </source>
</evidence>
<gene>
    <name evidence="1" type="ORF">SDC9_176465</name>
</gene>
<proteinExistence type="predicted"/>